<keyword evidence="1" id="KW-0812">Transmembrane</keyword>
<dbReference type="AlphaFoldDB" id="A0A1Z4LIU4"/>
<dbReference type="Proteomes" id="UP000218418">
    <property type="component" value="Chromosome"/>
</dbReference>
<evidence type="ECO:0000313" key="3">
    <source>
        <dbReference type="EMBL" id="BAY81160.1"/>
    </source>
</evidence>
<evidence type="ECO:0000313" key="4">
    <source>
        <dbReference type="Proteomes" id="UP000218418"/>
    </source>
</evidence>
<feature type="signal peptide" evidence="2">
    <location>
        <begin position="1"/>
        <end position="24"/>
    </location>
</feature>
<keyword evidence="4" id="KW-1185">Reference proteome</keyword>
<evidence type="ECO:0000256" key="1">
    <source>
        <dbReference type="SAM" id="Phobius"/>
    </source>
</evidence>
<evidence type="ECO:0000256" key="2">
    <source>
        <dbReference type="SAM" id="SignalP"/>
    </source>
</evidence>
<keyword evidence="1" id="KW-1133">Transmembrane helix</keyword>
<gene>
    <name evidence="3" type="ORF">NIES267_06350</name>
</gene>
<protein>
    <submittedName>
        <fullName evidence="3">Uncharacterized protein</fullName>
    </submittedName>
</protein>
<proteinExistence type="predicted"/>
<sequence length="164" mass="18143">MKLNKIVGFAAIVTLAVITNNAEAIPATNFKHLGDSTNVRDNYLIQDRDGILQLPHLNIANSITFENNKKSSCKIRELSTTDKWINLIGSLIIFFSFTSCDTKNNSAVIERYVKFIFKDVLPIFIIVYLLLTLLGIANVIASTSLSSSTLVNTSSNSRNTCILK</sequence>
<name>A0A1Z4LIU4_9CYAN</name>
<organism evidence="3 4">
    <name type="scientific">Calothrix parasitica NIES-267</name>
    <dbReference type="NCBI Taxonomy" id="1973488"/>
    <lineage>
        <taxon>Bacteria</taxon>
        <taxon>Bacillati</taxon>
        <taxon>Cyanobacteriota</taxon>
        <taxon>Cyanophyceae</taxon>
        <taxon>Nostocales</taxon>
        <taxon>Calotrichaceae</taxon>
        <taxon>Calothrix</taxon>
    </lineage>
</organism>
<reference evidence="3 4" key="1">
    <citation type="submission" date="2017-06" db="EMBL/GenBank/DDBJ databases">
        <title>Genome sequencing of cyanobaciteial culture collection at National Institute for Environmental Studies (NIES).</title>
        <authorList>
            <person name="Hirose Y."/>
            <person name="Shimura Y."/>
            <person name="Fujisawa T."/>
            <person name="Nakamura Y."/>
            <person name="Kawachi M."/>
        </authorList>
    </citation>
    <scope>NUCLEOTIDE SEQUENCE [LARGE SCALE GENOMIC DNA]</scope>
    <source>
        <strain evidence="3 4">NIES-267</strain>
    </source>
</reference>
<accession>A0A1Z4LIU4</accession>
<feature type="chain" id="PRO_5012396491" evidence="2">
    <location>
        <begin position="25"/>
        <end position="164"/>
    </location>
</feature>
<feature type="transmembrane region" description="Helical" evidence="1">
    <location>
        <begin position="120"/>
        <end position="141"/>
    </location>
</feature>
<keyword evidence="2" id="KW-0732">Signal</keyword>
<keyword evidence="1" id="KW-0472">Membrane</keyword>
<dbReference type="EMBL" id="AP018227">
    <property type="protein sequence ID" value="BAY81160.1"/>
    <property type="molecule type" value="Genomic_DNA"/>
</dbReference>